<gene>
    <name evidence="2" type="ORF">ACFOOI_12525</name>
</gene>
<reference evidence="3" key="1">
    <citation type="journal article" date="2019" name="Int. J. Syst. Evol. Microbiol.">
        <title>The Global Catalogue of Microorganisms (GCM) 10K type strain sequencing project: providing services to taxonomists for standard genome sequencing and annotation.</title>
        <authorList>
            <consortium name="The Broad Institute Genomics Platform"/>
            <consortium name="The Broad Institute Genome Sequencing Center for Infectious Disease"/>
            <person name="Wu L."/>
            <person name="Ma J."/>
        </authorList>
    </citation>
    <scope>NUCLEOTIDE SEQUENCE [LARGE SCALE GENOMIC DNA]</scope>
    <source>
        <strain evidence="3">CECT 7956</strain>
    </source>
</reference>
<name>A0ABV7YYQ7_9BACT</name>
<dbReference type="RefSeq" id="WP_379838320.1">
    <property type="nucleotide sequence ID" value="NZ_JBHRYQ010000001.1"/>
</dbReference>
<dbReference type="EMBL" id="JBHRYQ010000001">
    <property type="protein sequence ID" value="MFC3811482.1"/>
    <property type="molecule type" value="Genomic_DNA"/>
</dbReference>
<accession>A0ABV7YYQ7</accession>
<organism evidence="2 3">
    <name type="scientific">Lacihabitans lacunae</name>
    <dbReference type="NCBI Taxonomy" id="1028214"/>
    <lineage>
        <taxon>Bacteria</taxon>
        <taxon>Pseudomonadati</taxon>
        <taxon>Bacteroidota</taxon>
        <taxon>Cytophagia</taxon>
        <taxon>Cytophagales</taxon>
        <taxon>Leadbetterellaceae</taxon>
        <taxon>Lacihabitans</taxon>
    </lineage>
</organism>
<evidence type="ECO:0000256" key="1">
    <source>
        <dbReference type="SAM" id="MobiDB-lite"/>
    </source>
</evidence>
<feature type="region of interest" description="Disordered" evidence="1">
    <location>
        <begin position="1545"/>
        <end position="1575"/>
    </location>
</feature>
<keyword evidence="3" id="KW-1185">Reference proteome</keyword>
<protein>
    <recommendedName>
        <fullName evidence="4">Translocation/assembly module TamB</fullName>
    </recommendedName>
</protein>
<comment type="caution">
    <text evidence="2">The sequence shown here is derived from an EMBL/GenBank/DDBJ whole genome shotgun (WGS) entry which is preliminary data.</text>
</comment>
<evidence type="ECO:0000313" key="3">
    <source>
        <dbReference type="Proteomes" id="UP001595616"/>
    </source>
</evidence>
<sequence length="1575" mass="174450">MKFFVKVLFLVLIFGFSESWGQSMLFSSNPADFTEDLQKQFSKQLGSGVKPVISAFNDNFKTKLNPEAQAQVIGLFQQLTKKGYRPIEVYRLFSIYSGLSSSADFSSEKVYEITTYLLKSIDGQSSKKVNEVLAVFDDFLNKSLLHTSGFNKVYVLNAEYSFGFFDKKRNYFEPKVELKEVEEKIVDEDIGWGEIGNEEEYDPWSDPSLEVSGKTTTNSLETIVLPSVKGFYIAFKSVDLALVGPSDSLVVAQTSGAFDFTNNVFLGQGGKVVWNLNHKEASATLDKYFIKVQGSKFIAEQAELNFPSTLNNNVKGVVEFRLENRPKGIESTFPRFKSYRNDAQVNLNMPSFSYYGGISLVGAKVYSSSLLEPYANIVANKGKRNAFEVRSRSFEITDTLITADRVSFVTRFGTDSVSHPAVRMVFNLKENHLGLYKLSKGGFRNSMYSDTFHQVDIRCDAMSWDLNASKLDFNIIAGKTEIPALFESFNYYNPDRIRYLSSAAGYNPLIAAGNIVARKKVNSITVSEMQAATKKEKFFVSNGMLIGHQMGFFDYDPLSATYSLSRKGKHYFLSYLGKTDFDDLVLSSISQGGTGGGNASIDLASKSLDIKGTQDFKFSDSLGISFVPKGQSMQIVGNKVFTFNGEIGVKNFTFYGDFEVQYEQFVVNLKRIDSIKFIPLEIYKKGGKAQLGANILFGQTGTLYLNSPDNKSGRKNLPEYPKLEIPGGALVYFNEKGRKQKFENEVNFKFKPINIDSLNTVNPVFAGVFNSGGIFKPIQENLVVMADTSLGVRHIAKTPYKIYGTETSIKTDSAIVLNKKGISSSGEITHLAGKFKTKKVSFLTDELTAEGDFGKIQETVTGAYFPDVAIGEYDLAWVPEADSMSVVSAKGFEFYNKSSLLTGGLVLRKTGLFGNGLLNRTDSDVKSNQFKFNKSGFLADNSTFNIKSGEKDAKPVFGAKHVDIDFNIQKFMVNVAGQKELLTETYKSELEFPYSSYATTIDKAVWDIKKQRITMEGLLATSVFRSTHLTQFGLKFNGTAATYDLAGMNLKISGVEAINSVDASIVPTQGLVAVMRDGKLEPFKNAKIIADTLNKYHVLTNANVTVNSKLSFVGSADYQFVNVSSDTFNIKLGNFEFSEVSPEGDLLSSKSSNKLSTIARAKVSEKDSIYLSPKMLYKGEIMMLSPFKNLALNGMVLPDLKRYPMLGGSWINYKGNKSEAISINVDNTLKDGGKPLFVGLHISTGKQTDAIYPTFLSAKKSGDDSDIFLATGLFKRDEPNKKFVVAPADPNTIGNVLEFYDDKGIIAMEGKFNLLGSPSKILETVGIGNVRLDSMKYQFATMLKLDFPISIPVTQKLGQNIVKANLDVGNSDPAILPDSPVFMAKVNQYLGPKETVDYKNKSLKEHLPLHKFSNKFLSTMILSDVNLAWNPISNAYYSVGRIGISNIGDVDVNAMVNGYVEIVKSPATGDEVYVFLEISPTQWYFFVYRSGQLGVTSADEDFNKAIAVPETTKDKKSDLNFVDVAEATRFRKNFLKVYRGMKEEDFAKKPSDPNKLPGTPPSKSPTKKAEEKDGF</sequence>
<evidence type="ECO:0000313" key="2">
    <source>
        <dbReference type="EMBL" id="MFC3811482.1"/>
    </source>
</evidence>
<dbReference type="Proteomes" id="UP001595616">
    <property type="component" value="Unassembled WGS sequence"/>
</dbReference>
<proteinExistence type="predicted"/>
<evidence type="ECO:0008006" key="4">
    <source>
        <dbReference type="Google" id="ProtNLM"/>
    </source>
</evidence>